<protein>
    <recommendedName>
        <fullName evidence="5">DUF4794 domain-containing protein</fullName>
    </recommendedName>
</protein>
<proteinExistence type="predicted"/>
<evidence type="ECO:0000313" key="3">
    <source>
        <dbReference type="EMBL" id="SPP73805.1"/>
    </source>
</evidence>
<keyword evidence="2" id="KW-0732">Signal</keyword>
<evidence type="ECO:0000313" key="4">
    <source>
        <dbReference type="Proteomes" id="UP000268350"/>
    </source>
</evidence>
<dbReference type="AlphaFoldDB" id="A0A3B0IZT5"/>
<dbReference type="Proteomes" id="UP000268350">
    <property type="component" value="Unassembled WGS sequence"/>
</dbReference>
<dbReference type="EMBL" id="OUUW01000001">
    <property type="protein sequence ID" value="SPP73805.1"/>
    <property type="molecule type" value="Genomic_DNA"/>
</dbReference>
<feature type="compositionally biased region" description="Pro residues" evidence="1">
    <location>
        <begin position="83"/>
        <end position="100"/>
    </location>
</feature>
<dbReference type="STRING" id="7266.A0A3B0IZT5"/>
<keyword evidence="4" id="KW-1185">Reference proteome</keyword>
<accession>A0A3B0IZT5</accession>
<evidence type="ECO:0000256" key="2">
    <source>
        <dbReference type="SAM" id="SignalP"/>
    </source>
</evidence>
<evidence type="ECO:0000256" key="1">
    <source>
        <dbReference type="SAM" id="MobiDB-lite"/>
    </source>
</evidence>
<dbReference type="OrthoDB" id="7871138at2759"/>
<reference evidence="4" key="1">
    <citation type="submission" date="2018-01" db="EMBL/GenBank/DDBJ databases">
        <authorList>
            <person name="Alioto T."/>
            <person name="Alioto T."/>
        </authorList>
    </citation>
    <scope>NUCLEOTIDE SEQUENCE [LARGE SCALE GENOMIC DNA]</scope>
</reference>
<feature type="region of interest" description="Disordered" evidence="1">
    <location>
        <begin position="83"/>
        <end position="107"/>
    </location>
</feature>
<name>A0A3B0IZT5_DROGU</name>
<organism evidence="3 4">
    <name type="scientific">Drosophila guanche</name>
    <name type="common">Fruit fly</name>
    <dbReference type="NCBI Taxonomy" id="7266"/>
    <lineage>
        <taxon>Eukaryota</taxon>
        <taxon>Metazoa</taxon>
        <taxon>Ecdysozoa</taxon>
        <taxon>Arthropoda</taxon>
        <taxon>Hexapoda</taxon>
        <taxon>Insecta</taxon>
        <taxon>Pterygota</taxon>
        <taxon>Neoptera</taxon>
        <taxon>Endopterygota</taxon>
        <taxon>Diptera</taxon>
        <taxon>Brachycera</taxon>
        <taxon>Muscomorpha</taxon>
        <taxon>Ephydroidea</taxon>
        <taxon>Drosophilidae</taxon>
        <taxon>Drosophila</taxon>
        <taxon>Sophophora</taxon>
    </lineage>
</organism>
<feature type="signal peptide" evidence="2">
    <location>
        <begin position="1"/>
        <end position="25"/>
    </location>
</feature>
<sequence length="237" mass="26867">MLLLGNAFLWLMFAGSDWFALLSNGKEVQVRLPVWSVGNVVSHFSNYVNKNKKNGEKDRTPPYPYPYPPPHYHYPPYPYPWPNPKTTTPPPTTTTPPPTTKAPTTFPTTTARGIDYTLCEKFPHLPICQEFKSAQLEENDNSIPTVLSESAELGTKQQLQQLTITSEAHSVSSLCYHYAQLCRKPEEAQFVRLTDEQGKPLLLIYPAEAEYPLALGKSFSVMSKPTRRPSWQRNLPE</sequence>
<evidence type="ECO:0008006" key="5">
    <source>
        <dbReference type="Google" id="ProtNLM"/>
    </source>
</evidence>
<dbReference type="OMA" id="AHFMELT"/>
<feature type="chain" id="PRO_5017379667" description="DUF4794 domain-containing protein" evidence="2">
    <location>
        <begin position="26"/>
        <end position="237"/>
    </location>
</feature>
<gene>
    <name evidence="3" type="ORF">DGUA_6G001347</name>
</gene>